<dbReference type="OrthoDB" id="10501261at2759"/>
<dbReference type="EMBL" id="CH408076">
    <property type="protein sequence ID" value="EEQ36878.1"/>
    <property type="molecule type" value="Genomic_DNA"/>
</dbReference>
<accession>C4XYH9</accession>
<proteinExistence type="predicted"/>
<gene>
    <name evidence="1" type="ORF">CLUG_01002</name>
</gene>
<dbReference type="AntiFam" id="ANF00098">
    <property type="entry name" value="Shadow ORF (opposite leuC)"/>
</dbReference>
<protein>
    <submittedName>
        <fullName evidence="1">Aconitate hydratase, mitochondrial</fullName>
    </submittedName>
</protein>
<dbReference type="InParanoid" id="C4XYH9"/>
<dbReference type="VEuPathDB" id="FungiDB:CLUG_01002"/>
<reference evidence="1 2" key="1">
    <citation type="journal article" date="2009" name="Nature">
        <title>Evolution of pathogenicity and sexual reproduction in eight Candida genomes.</title>
        <authorList>
            <person name="Butler G."/>
            <person name="Rasmussen M.D."/>
            <person name="Lin M.F."/>
            <person name="Santos M.A."/>
            <person name="Sakthikumar S."/>
            <person name="Munro C.A."/>
            <person name="Rheinbay E."/>
            <person name="Grabherr M."/>
            <person name="Forche A."/>
            <person name="Reedy J.L."/>
            <person name="Agrafioti I."/>
            <person name="Arnaud M.B."/>
            <person name="Bates S."/>
            <person name="Brown A.J."/>
            <person name="Brunke S."/>
            <person name="Costanzo M.C."/>
            <person name="Fitzpatrick D.A."/>
            <person name="de Groot P.W."/>
            <person name="Harris D."/>
            <person name="Hoyer L.L."/>
            <person name="Hube B."/>
            <person name="Klis F.M."/>
            <person name="Kodira C."/>
            <person name="Lennard N."/>
            <person name="Logue M.E."/>
            <person name="Martin R."/>
            <person name="Neiman A.M."/>
            <person name="Nikolaou E."/>
            <person name="Quail M.A."/>
            <person name="Quinn J."/>
            <person name="Santos M.C."/>
            <person name="Schmitzberger F.F."/>
            <person name="Sherlock G."/>
            <person name="Shah P."/>
            <person name="Silverstein K.A."/>
            <person name="Skrzypek M.S."/>
            <person name="Soll D."/>
            <person name="Staggs R."/>
            <person name="Stansfield I."/>
            <person name="Stumpf M.P."/>
            <person name="Sudbery P.E."/>
            <person name="Srikantha T."/>
            <person name="Zeng Q."/>
            <person name="Berman J."/>
            <person name="Berriman M."/>
            <person name="Heitman J."/>
            <person name="Gow N.A."/>
            <person name="Lorenz M.C."/>
            <person name="Birren B.W."/>
            <person name="Kellis M."/>
            <person name="Cuomo C.A."/>
        </authorList>
    </citation>
    <scope>NUCLEOTIDE SEQUENCE [LARGE SCALE GENOMIC DNA]</scope>
    <source>
        <strain evidence="1 2">ATCC 42720</strain>
    </source>
</reference>
<dbReference type="KEGG" id="clu:CLUG_01002"/>
<evidence type="ECO:0000313" key="1">
    <source>
        <dbReference type="EMBL" id="EEQ36878.1"/>
    </source>
</evidence>
<organism evidence="1 2">
    <name type="scientific">Clavispora lusitaniae (strain ATCC 42720)</name>
    <name type="common">Yeast</name>
    <name type="synonym">Candida lusitaniae</name>
    <dbReference type="NCBI Taxonomy" id="306902"/>
    <lineage>
        <taxon>Eukaryota</taxon>
        <taxon>Fungi</taxon>
        <taxon>Dikarya</taxon>
        <taxon>Ascomycota</taxon>
        <taxon>Saccharomycotina</taxon>
        <taxon>Pichiomycetes</taxon>
        <taxon>Metschnikowiaceae</taxon>
        <taxon>Clavispora</taxon>
    </lineage>
</organism>
<evidence type="ECO:0000313" key="2">
    <source>
        <dbReference type="Proteomes" id="UP000007703"/>
    </source>
</evidence>
<dbReference type="AlphaFoldDB" id="C4XYH9"/>
<dbReference type="HOGENOM" id="CLU_388827_0_0_1"/>
<dbReference type="Proteomes" id="UP000007703">
    <property type="component" value="Unassembled WGS sequence"/>
</dbReference>
<dbReference type="OMA" id="HELQQCH"/>
<sequence length="710" mass="77870">MDTSKRFSDDSETTQESWLQGSMLSGRTFTKVLVTNDNPLVASVSVSSSSVWNTRVDTSVVVLDVVGFTVFCVGGTNHVVVGDVLQVATVFQPWTGHRNVVSGGLTNSLNQDWHSQSILTIPWLEWSQTLQSVGGWRNDNFDTSSVGWRSLVGVLTLVVTSWRQTNSVWLSQLEFFALSILQGVSDWVEAQVTRDSVGGNHLWRGNESVGSRVTIVSGGEVSVERRNNGVLLSLLNVASVPLTDTWTTSIGHDDTAKVLESLQLTVSSNGGSDLFGTWRDGEDRLRLQAVGSSIFNDRSSSGHVLIRGVGTRTNQTNLNFQRPAVSNSGFLHLRNWGSQIWGEWTVDVRFQSVQVNFNDLVVLTTFISSQEVLLVKLGELGNLRSTGSIQVVNHRVVEWENRGGSTDFGTHVTDSTHTSTREGADTVTEVLDNSTSTTLDGGDTSQLQDDILWRSPARHSTGQLDTDNLWSLQFPWQVGHNVDGISTTNTNSQLTQTTSVWSVRVSTNQQSTWESVVFQDDSVNNTGTWLPETQVVLGTGGSQEVVNFLVQVNGSSQILDTTNLGLNQVVTVHGGRSGNLRHTSRHELQNGHLSGGILTGNSVWSQLQVGDTSFNLLFVWVVQVTVQQLFSVSQRSVQSLLDDVDVFQVLFVLDVRKILQQVLVHLGVSGKTRCGKTTNGAWNLGSSSSRSRQHACFGEGLRRKKKFTRR</sequence>
<name>C4XYH9_CLAL4</name>